<sequence length="1011" mass="100859">MGCGAVKPNAQEPWLLLRLAAGQDNEGDAQRILAGKPKPRSDRLCGQTAVHVAALAGSANVLALLLDKFAGKADQAVEDESKDSPLHFAAQSSQPGAARVAQMLLSHRAQVDSMAAGDRTPLHVAARFGCKDTVASLLASRARPDLQSKQGDAPLHEAARGGDAEVVAQLLLAHPAARDAANAEGRTPLHVAAACGHEGAVRRLLEAQASPGARDRNQNTALHLAAHMGRDQATDVLVRMDPALMSAANVHGQTPLHLAASEGGFMAVAHLLHVKASLESADAAGDTALHLAARGGHAEVIAAAGRTRQLMQTQNKAGRTPVHEAAAGGHTTALLRLLERNFLVNQPDGQGLCPLHLAVENLEDGHQAVDELLQGQANPDAVGGSAGSGALAVAARQQKVLTVSSLLLAGAKVAQADQEGSAPLHHAAATGNLDVVELLLERSASVNQQNLQGDSPYTIASTRGYTHLVRVMNDAWKSPSLTDSGPVIQASRSLLPEAARTIRLPTQETPGSKSGSTGLKKLVHTSSLRSVSPAGGPSFSPAADRDALQSLMQQPGPQPQAATPLASAGAVHQPLVAQPPGGGVRTMPAVPQPAPVPQYGSGPAGGALASTWPTPAPGAQYGTTPQHGAPSPAQAQYGAAQAQYGAAHHGQHVVGPAGAAAAPMAATWSSAPQPSAAQPPLYGPAGAAASMPAQYGGGTSPSAAQPPLYGSAGTAASMPAQYGGGTPGLGAQFPGQAAGQFPGQAAGHAVQARPSAPAASYASGPSTGPAGGTLQPLGGPCGSRSAATGGDDDLDRLHAELSAPAGARQPPPGRMPGGMSPSSPTRQSQSPSTGRALSVVREAEEERGSVGSPHLSAATPSSLGAGTGGKSLRPLQPSPLSAQTQAVGRKPNQRPLSPAPAQRSSSSLSGSRLGTGGRVGGVGATSTPGPAGTPPLGTGGRVGGVGASARQPTGGRVGGVGATPTPASAGQPTRPQDSAVRPAAQATSQTLARPSARPTPGTRLGGLRGPP</sequence>
<dbReference type="EMBL" id="CAUYUJ010009446">
    <property type="protein sequence ID" value="CAK0826807.1"/>
    <property type="molecule type" value="Genomic_DNA"/>
</dbReference>
<feature type="compositionally biased region" description="Low complexity" evidence="4">
    <location>
        <begin position="730"/>
        <end position="768"/>
    </location>
</feature>
<feature type="compositionally biased region" description="Polar residues" evidence="4">
    <location>
        <begin position="965"/>
        <end position="976"/>
    </location>
</feature>
<feature type="region of interest" description="Disordered" evidence="4">
    <location>
        <begin position="574"/>
        <end position="643"/>
    </location>
</feature>
<dbReference type="SUPFAM" id="SSF48403">
    <property type="entry name" value="Ankyrin repeat"/>
    <property type="match status" value="2"/>
</dbReference>
<evidence type="ECO:0000256" key="1">
    <source>
        <dbReference type="ARBA" id="ARBA00022737"/>
    </source>
</evidence>
<feature type="compositionally biased region" description="Low complexity" evidence="4">
    <location>
        <begin position="817"/>
        <end position="833"/>
    </location>
</feature>
<feature type="repeat" description="ANK" evidence="3">
    <location>
        <begin position="117"/>
        <end position="149"/>
    </location>
</feature>
<feature type="repeat" description="ANK" evidence="3">
    <location>
        <begin position="150"/>
        <end position="183"/>
    </location>
</feature>
<proteinExistence type="predicted"/>
<protein>
    <submittedName>
        <fullName evidence="5">Uncharacterized protein</fullName>
    </submittedName>
</protein>
<dbReference type="Gene3D" id="1.25.40.20">
    <property type="entry name" value="Ankyrin repeat-containing domain"/>
    <property type="match status" value="5"/>
</dbReference>
<feature type="compositionally biased region" description="Low complexity" evidence="4">
    <location>
        <begin position="633"/>
        <end position="643"/>
    </location>
</feature>
<name>A0ABN9S924_9DINO</name>
<evidence type="ECO:0000313" key="5">
    <source>
        <dbReference type="EMBL" id="CAK0826807.1"/>
    </source>
</evidence>
<evidence type="ECO:0000256" key="3">
    <source>
        <dbReference type="PROSITE-ProRule" id="PRU00023"/>
    </source>
</evidence>
<keyword evidence="1" id="KW-0677">Repeat</keyword>
<dbReference type="PANTHER" id="PTHR24173">
    <property type="entry name" value="ANKYRIN REPEAT CONTAINING"/>
    <property type="match status" value="1"/>
</dbReference>
<evidence type="ECO:0000256" key="4">
    <source>
        <dbReference type="SAM" id="MobiDB-lite"/>
    </source>
</evidence>
<dbReference type="PROSITE" id="PS50297">
    <property type="entry name" value="ANK_REP_REGION"/>
    <property type="match status" value="4"/>
</dbReference>
<keyword evidence="6" id="KW-1185">Reference proteome</keyword>
<feature type="repeat" description="ANK" evidence="3">
    <location>
        <begin position="81"/>
        <end position="116"/>
    </location>
</feature>
<feature type="repeat" description="ANK" evidence="3">
    <location>
        <begin position="184"/>
        <end position="216"/>
    </location>
</feature>
<dbReference type="SMART" id="SM00248">
    <property type="entry name" value="ANK"/>
    <property type="match status" value="12"/>
</dbReference>
<dbReference type="Pfam" id="PF00023">
    <property type="entry name" value="Ank"/>
    <property type="match status" value="1"/>
</dbReference>
<keyword evidence="2 3" id="KW-0040">ANK repeat</keyword>
<feature type="region of interest" description="Disordered" evidence="4">
    <location>
        <begin position="727"/>
        <end position="1011"/>
    </location>
</feature>
<dbReference type="InterPro" id="IPR002110">
    <property type="entry name" value="Ankyrin_rpt"/>
</dbReference>
<feature type="compositionally biased region" description="Gly residues" evidence="4">
    <location>
        <begin position="937"/>
        <end position="946"/>
    </location>
</feature>
<feature type="compositionally biased region" description="Low complexity" evidence="4">
    <location>
        <begin position="895"/>
        <end position="912"/>
    </location>
</feature>
<dbReference type="PRINTS" id="PR01415">
    <property type="entry name" value="ANKYRIN"/>
</dbReference>
<feature type="repeat" description="ANK" evidence="3">
    <location>
        <begin position="317"/>
        <end position="349"/>
    </location>
</feature>
<dbReference type="Proteomes" id="UP001189429">
    <property type="component" value="Unassembled WGS sequence"/>
</dbReference>
<feature type="repeat" description="ANK" evidence="3">
    <location>
        <begin position="419"/>
        <end position="451"/>
    </location>
</feature>
<dbReference type="Pfam" id="PF12796">
    <property type="entry name" value="Ank_2"/>
    <property type="match status" value="4"/>
</dbReference>
<dbReference type="PROSITE" id="PS50088">
    <property type="entry name" value="ANK_REPEAT"/>
    <property type="match status" value="7"/>
</dbReference>
<organism evidence="5 6">
    <name type="scientific">Prorocentrum cordatum</name>
    <dbReference type="NCBI Taxonomy" id="2364126"/>
    <lineage>
        <taxon>Eukaryota</taxon>
        <taxon>Sar</taxon>
        <taxon>Alveolata</taxon>
        <taxon>Dinophyceae</taxon>
        <taxon>Prorocentrales</taxon>
        <taxon>Prorocentraceae</taxon>
        <taxon>Prorocentrum</taxon>
    </lineage>
</organism>
<evidence type="ECO:0000256" key="2">
    <source>
        <dbReference type="ARBA" id="ARBA00023043"/>
    </source>
</evidence>
<gene>
    <name evidence="5" type="ORF">PCOR1329_LOCUS26509</name>
</gene>
<comment type="caution">
    <text evidence="5">The sequence shown here is derived from an EMBL/GenBank/DDBJ whole genome shotgun (WGS) entry which is preliminary data.</text>
</comment>
<dbReference type="PANTHER" id="PTHR24173:SF74">
    <property type="entry name" value="ANKYRIN REPEAT DOMAIN-CONTAINING PROTEIN 16"/>
    <property type="match status" value="1"/>
</dbReference>
<evidence type="ECO:0000313" key="6">
    <source>
        <dbReference type="Proteomes" id="UP001189429"/>
    </source>
</evidence>
<feature type="compositionally biased region" description="Gly residues" evidence="4">
    <location>
        <begin position="913"/>
        <end position="923"/>
    </location>
</feature>
<accession>A0ABN9S924</accession>
<reference evidence="5" key="1">
    <citation type="submission" date="2023-10" db="EMBL/GenBank/DDBJ databases">
        <authorList>
            <person name="Chen Y."/>
            <person name="Shah S."/>
            <person name="Dougan E. K."/>
            <person name="Thang M."/>
            <person name="Chan C."/>
        </authorList>
    </citation>
    <scope>NUCLEOTIDE SEQUENCE [LARGE SCALE GENOMIC DNA]</scope>
</reference>
<feature type="repeat" description="ANK" evidence="3">
    <location>
        <begin position="251"/>
        <end position="283"/>
    </location>
</feature>
<dbReference type="InterPro" id="IPR036770">
    <property type="entry name" value="Ankyrin_rpt-contain_sf"/>
</dbReference>
<feature type="compositionally biased region" description="Low complexity" evidence="4">
    <location>
        <begin position="924"/>
        <end position="936"/>
    </location>
</feature>